<keyword evidence="3" id="KW-0472">Membrane</keyword>
<evidence type="ECO:0000313" key="4">
    <source>
        <dbReference type="EMBL" id="OMO52533.1"/>
    </source>
</evidence>
<dbReference type="AlphaFoldDB" id="A0A1R3G386"/>
<dbReference type="OrthoDB" id="995600at2759"/>
<sequence>MGDFGRSSKDKSIHQKSRARGKKYKDRCGDLVGNILGKSADELKWDSNLRHEKRAEYVQTAIKLMQNPQFVLRYLRKLMQGLNLGNEVENALQVIEKALDKSKDAGPSEVHPPNSMEISLEIIPVQNPKGKIIAGVHDKEALVKVLGGSPPRLEMEFGPTFFSDHIDYVPQLNPAYPVMECPEKQQGMFQAGPEVTWNYPAASIPSNPKMEILQSQQAMKGLRKETGDHMKGIGEFQIFILKYAFPNGPYSVSHKTTIFFGQAGAGQSSKGGIRKIASAGECLQSMKGLRHQGYLKIDSLINCEQFINCNDGLALGKGLESLPLSEIGLANEFDGKGFEREGGFGLTVGPEFDNLMEKIMKDHETCIVEGYKVLNCNGDLVRVILQNHPNIAKSYRSAHPNFQSYFMNSIAEVYRKLQNKQEMDELDDLEKKMVQHIDLEYQQLIPWVKEMVAACSRGLERKRLQDDVDRSIRRLQEFDNAAESSKSKKPRLGMHPVPMMIGVLAGYGAYGYAVWQIAEMLGKRRLQGIEDELRDWLANKDRPCHQCICKGFGCKGTPGRPDHPSR</sequence>
<dbReference type="STRING" id="93759.A0A1R3G386"/>
<feature type="coiled-coil region" evidence="1">
    <location>
        <begin position="419"/>
        <end position="481"/>
    </location>
</feature>
<keyword evidence="3" id="KW-1133">Transmembrane helix</keyword>
<gene>
    <name evidence="4" type="ORF">COLO4_37129</name>
</gene>
<evidence type="ECO:0000256" key="2">
    <source>
        <dbReference type="SAM" id="MobiDB-lite"/>
    </source>
</evidence>
<feature type="region of interest" description="Disordered" evidence="2">
    <location>
        <begin position="1"/>
        <end position="24"/>
    </location>
</feature>
<evidence type="ECO:0000256" key="3">
    <source>
        <dbReference type="SAM" id="Phobius"/>
    </source>
</evidence>
<reference evidence="5" key="1">
    <citation type="submission" date="2013-09" db="EMBL/GenBank/DDBJ databases">
        <title>Corchorus olitorius genome sequencing.</title>
        <authorList>
            <person name="Alam M."/>
            <person name="Haque M.S."/>
            <person name="Islam M.S."/>
            <person name="Emdad E.M."/>
            <person name="Islam M.M."/>
            <person name="Ahmed B."/>
            <person name="Halim A."/>
            <person name="Hossen Q.M.M."/>
            <person name="Hossain M.Z."/>
            <person name="Ahmed R."/>
            <person name="Khan M.M."/>
            <person name="Islam R."/>
            <person name="Rashid M.M."/>
            <person name="Khan S.A."/>
            <person name="Rahman M.S."/>
            <person name="Alam M."/>
            <person name="Yahiya A.S."/>
            <person name="Khan M.S."/>
            <person name="Azam M.S."/>
            <person name="Haque T."/>
            <person name="Lashkar M.Z.H."/>
            <person name="Akhand A.I."/>
            <person name="Morshed G."/>
            <person name="Roy S."/>
            <person name="Uddin K.S."/>
            <person name="Rabeya T."/>
            <person name="Hossain A.S."/>
            <person name="Chowdhury A."/>
            <person name="Snigdha A.R."/>
            <person name="Mortoza M.S."/>
            <person name="Matin S.A."/>
            <person name="Hoque S.M.E."/>
            <person name="Islam M.K."/>
            <person name="Roy D.K."/>
            <person name="Haider R."/>
            <person name="Moosa M.M."/>
            <person name="Elias S.M."/>
            <person name="Hasan A.M."/>
            <person name="Jahan S."/>
            <person name="Shafiuddin M."/>
            <person name="Mahmood N."/>
            <person name="Shommy N.S."/>
        </authorList>
    </citation>
    <scope>NUCLEOTIDE SEQUENCE [LARGE SCALE GENOMIC DNA]</scope>
    <source>
        <strain evidence="5">cv. O-4</strain>
    </source>
</reference>
<organism evidence="4 5">
    <name type="scientific">Corchorus olitorius</name>
    <dbReference type="NCBI Taxonomy" id="93759"/>
    <lineage>
        <taxon>Eukaryota</taxon>
        <taxon>Viridiplantae</taxon>
        <taxon>Streptophyta</taxon>
        <taxon>Embryophyta</taxon>
        <taxon>Tracheophyta</taxon>
        <taxon>Spermatophyta</taxon>
        <taxon>Magnoliopsida</taxon>
        <taxon>eudicotyledons</taxon>
        <taxon>Gunneridae</taxon>
        <taxon>Pentapetalae</taxon>
        <taxon>rosids</taxon>
        <taxon>malvids</taxon>
        <taxon>Malvales</taxon>
        <taxon>Malvaceae</taxon>
        <taxon>Grewioideae</taxon>
        <taxon>Apeibeae</taxon>
        <taxon>Corchorus</taxon>
    </lineage>
</organism>
<feature type="compositionally biased region" description="Basic and acidic residues" evidence="2">
    <location>
        <begin position="1"/>
        <end position="13"/>
    </location>
</feature>
<feature type="transmembrane region" description="Helical" evidence="3">
    <location>
        <begin position="497"/>
        <end position="515"/>
    </location>
</feature>
<accession>A0A1R3G386</accession>
<keyword evidence="5" id="KW-1185">Reference proteome</keyword>
<feature type="compositionally biased region" description="Basic residues" evidence="2">
    <location>
        <begin position="14"/>
        <end position="24"/>
    </location>
</feature>
<comment type="caution">
    <text evidence="4">The sequence shown here is derived from an EMBL/GenBank/DDBJ whole genome shotgun (WGS) entry which is preliminary data.</text>
</comment>
<evidence type="ECO:0000256" key="1">
    <source>
        <dbReference type="SAM" id="Coils"/>
    </source>
</evidence>
<keyword evidence="1" id="KW-0175">Coiled coil</keyword>
<dbReference type="Proteomes" id="UP000187203">
    <property type="component" value="Unassembled WGS sequence"/>
</dbReference>
<name>A0A1R3G386_9ROSI</name>
<dbReference type="EMBL" id="AWUE01023841">
    <property type="protein sequence ID" value="OMO52533.1"/>
    <property type="molecule type" value="Genomic_DNA"/>
</dbReference>
<protein>
    <submittedName>
        <fullName evidence="4">Uncharacterized protein</fullName>
    </submittedName>
</protein>
<keyword evidence="3" id="KW-0812">Transmembrane</keyword>
<evidence type="ECO:0000313" key="5">
    <source>
        <dbReference type="Proteomes" id="UP000187203"/>
    </source>
</evidence>
<proteinExistence type="predicted"/>